<comment type="caution">
    <text evidence="9">The sequence shown here is derived from an EMBL/GenBank/DDBJ whole genome shotgun (WGS) entry which is preliminary data.</text>
</comment>
<feature type="region of interest" description="Disordered" evidence="5">
    <location>
        <begin position="476"/>
        <end position="502"/>
    </location>
</feature>
<dbReference type="InterPro" id="IPR050465">
    <property type="entry name" value="UPF0194_transport"/>
</dbReference>
<dbReference type="InterPro" id="IPR030190">
    <property type="entry name" value="MacA_alpha-hairpin_sf"/>
</dbReference>
<comment type="similarity">
    <text evidence="2">Belongs to the membrane fusion protein (MFP) (TC 8.A.1) family.</text>
</comment>
<dbReference type="GO" id="GO:0030313">
    <property type="term" value="C:cell envelope"/>
    <property type="evidence" value="ECO:0007669"/>
    <property type="project" value="UniProtKB-SubCell"/>
</dbReference>
<dbReference type="AlphaFoldDB" id="A0A5C5U7T5"/>
<feature type="region of interest" description="Disordered" evidence="5">
    <location>
        <begin position="378"/>
        <end position="399"/>
    </location>
</feature>
<dbReference type="EMBL" id="VOHE01000001">
    <property type="protein sequence ID" value="TWT21978.1"/>
    <property type="molecule type" value="Genomic_DNA"/>
</dbReference>
<organism evidence="9 10">
    <name type="scientific">Luteimonas wenzhouensis</name>
    <dbReference type="NCBI Taxonomy" id="2599615"/>
    <lineage>
        <taxon>Bacteria</taxon>
        <taxon>Pseudomonadati</taxon>
        <taxon>Pseudomonadota</taxon>
        <taxon>Gammaproteobacteria</taxon>
        <taxon>Lysobacterales</taxon>
        <taxon>Lysobacteraceae</taxon>
        <taxon>Luteimonas</taxon>
    </lineage>
</organism>
<evidence type="ECO:0000259" key="6">
    <source>
        <dbReference type="Pfam" id="PF25876"/>
    </source>
</evidence>
<dbReference type="GO" id="GO:1990961">
    <property type="term" value="P:xenobiotic detoxification by transmembrane export across the plasma membrane"/>
    <property type="evidence" value="ECO:0007669"/>
    <property type="project" value="InterPro"/>
</dbReference>
<keyword evidence="3 4" id="KW-0175">Coiled coil</keyword>
<accession>A0A5C5U7T5</accession>
<dbReference type="InterPro" id="IPR006143">
    <property type="entry name" value="RND_pump_MFP"/>
</dbReference>
<sequence>MRQAPSRRSKRPFPRALVAAVAVVAVAAAAFAWWRGARSEGAESAWRTVAVERGDIRVAISATGTLSATSTVTVGSQISGQVTQVLVDFNDRVTSGQVLARIDPSTYEAQIEQGNAQIASARAQLEQAQATLRNAELDYRRKAELVERQLVARSDVDLARAALEQARAQVASAQAQIRQQTASTQTTRVNLDRTVIRSPVDGVVLTRSIEPGQTVAASLQAPELFTIAEDLSKMRIELAVDEADIGQVQAGQQVTFTADAFPDRQFRGVVDQVRLAATTTNNVVTYPVVVSVDNSDGTLLPGLTVNAEIEVSNRKDVLKVSNAALRYKPVGDAPAPAAAAGRGGAGMLEDLRRIADGLDLDAGQRAAFDAALEAQRKRAEAMRQGAGQGQSRGPGGPPPGMMVVGGGTPPANVQAQIRQRMLERMKENFADFTRLLDESQRKAWDAALASSLSATRATIYRLRNGQREAVQVRVGASDGTSTEISGPVEAGDEIITGERARR</sequence>
<evidence type="ECO:0000259" key="8">
    <source>
        <dbReference type="Pfam" id="PF25990"/>
    </source>
</evidence>
<dbReference type="PANTHER" id="PTHR32347">
    <property type="entry name" value="EFFLUX SYSTEM COMPONENT YKNX-RELATED"/>
    <property type="match status" value="1"/>
</dbReference>
<dbReference type="GO" id="GO:0019898">
    <property type="term" value="C:extrinsic component of membrane"/>
    <property type="evidence" value="ECO:0007669"/>
    <property type="project" value="InterPro"/>
</dbReference>
<evidence type="ECO:0000313" key="9">
    <source>
        <dbReference type="EMBL" id="TWT21978.1"/>
    </source>
</evidence>
<dbReference type="Pfam" id="PF25990">
    <property type="entry name" value="Beta-barrel_YknX"/>
    <property type="match status" value="1"/>
</dbReference>
<keyword evidence="10" id="KW-1185">Reference proteome</keyword>
<gene>
    <name evidence="9" type="ORF">FQY79_02325</name>
</gene>
<comment type="subcellular location">
    <subcellularLocation>
        <location evidence="1">Cell envelope</location>
    </subcellularLocation>
</comment>
<dbReference type="Gene3D" id="6.10.140.1990">
    <property type="match status" value="1"/>
</dbReference>
<proteinExistence type="inferred from homology"/>
<evidence type="ECO:0000259" key="7">
    <source>
        <dbReference type="Pfam" id="PF25917"/>
    </source>
</evidence>
<dbReference type="RefSeq" id="WP_146310355.1">
    <property type="nucleotide sequence ID" value="NZ_VOHE01000001.1"/>
</dbReference>
<evidence type="ECO:0000256" key="1">
    <source>
        <dbReference type="ARBA" id="ARBA00004196"/>
    </source>
</evidence>
<evidence type="ECO:0000256" key="4">
    <source>
        <dbReference type="SAM" id="Coils"/>
    </source>
</evidence>
<feature type="domain" description="YknX-like beta-barrel" evidence="8">
    <location>
        <begin position="234"/>
        <end position="309"/>
    </location>
</feature>
<dbReference type="Pfam" id="PF25917">
    <property type="entry name" value="BSH_RND"/>
    <property type="match status" value="1"/>
</dbReference>
<reference evidence="9 10" key="1">
    <citation type="submission" date="2019-07" db="EMBL/GenBank/DDBJ databases">
        <title>Luteimonas sp. YD-1 nov., isolated from acidic soil.</title>
        <authorList>
            <person name="Zhou J."/>
        </authorList>
    </citation>
    <scope>NUCLEOTIDE SEQUENCE [LARGE SCALE GENOMIC DNA]</scope>
    <source>
        <strain evidence="9 10">YD-1</strain>
    </source>
</reference>
<dbReference type="InterPro" id="IPR058636">
    <property type="entry name" value="Beta-barrel_YknX"/>
</dbReference>
<feature type="coiled-coil region" evidence="4">
    <location>
        <begin position="111"/>
        <end position="183"/>
    </location>
</feature>
<evidence type="ECO:0000256" key="2">
    <source>
        <dbReference type="ARBA" id="ARBA00009477"/>
    </source>
</evidence>
<dbReference type="PANTHER" id="PTHR32347:SF14">
    <property type="entry name" value="EFFLUX SYSTEM COMPONENT YKNX-RELATED"/>
    <property type="match status" value="1"/>
</dbReference>
<dbReference type="GO" id="GO:0015562">
    <property type="term" value="F:efflux transmembrane transporter activity"/>
    <property type="evidence" value="ECO:0007669"/>
    <property type="project" value="InterPro"/>
</dbReference>
<feature type="domain" description="Multidrug resistance protein MdtA-like alpha-helical hairpin" evidence="6">
    <location>
        <begin position="118"/>
        <end position="192"/>
    </location>
</feature>
<protein>
    <submittedName>
        <fullName evidence="9">Efflux RND transporter periplasmic adaptor subunit</fullName>
    </submittedName>
</protein>
<evidence type="ECO:0000256" key="3">
    <source>
        <dbReference type="ARBA" id="ARBA00023054"/>
    </source>
</evidence>
<name>A0A5C5U7T5_9GAMM</name>
<dbReference type="Gene3D" id="2.40.30.170">
    <property type="match status" value="1"/>
</dbReference>
<evidence type="ECO:0000256" key="5">
    <source>
        <dbReference type="SAM" id="MobiDB-lite"/>
    </source>
</evidence>
<dbReference type="InterPro" id="IPR058624">
    <property type="entry name" value="MdtA-like_HH"/>
</dbReference>
<dbReference type="Proteomes" id="UP000315949">
    <property type="component" value="Unassembled WGS sequence"/>
</dbReference>
<dbReference type="Gene3D" id="2.40.50.100">
    <property type="match status" value="1"/>
</dbReference>
<feature type="domain" description="Multidrug resistance protein MdtA-like barrel-sandwich hybrid" evidence="7">
    <location>
        <begin position="71"/>
        <end position="222"/>
    </location>
</feature>
<dbReference type="Pfam" id="PF25876">
    <property type="entry name" value="HH_MFP_RND"/>
    <property type="match status" value="1"/>
</dbReference>
<dbReference type="SUPFAM" id="SSF111369">
    <property type="entry name" value="HlyD-like secretion proteins"/>
    <property type="match status" value="1"/>
</dbReference>
<dbReference type="InterPro" id="IPR058625">
    <property type="entry name" value="MdtA-like_BSH"/>
</dbReference>
<dbReference type="OrthoDB" id="9791520at2"/>
<evidence type="ECO:0000313" key="10">
    <source>
        <dbReference type="Proteomes" id="UP000315949"/>
    </source>
</evidence>
<dbReference type="FunFam" id="2.40.30.170:FF:000010">
    <property type="entry name" value="Efflux RND transporter periplasmic adaptor subunit"/>
    <property type="match status" value="1"/>
</dbReference>
<dbReference type="NCBIfam" id="TIGR01730">
    <property type="entry name" value="RND_mfp"/>
    <property type="match status" value="1"/>
</dbReference>
<dbReference type="GO" id="GO:1990195">
    <property type="term" value="C:macrolide transmembrane transporter complex"/>
    <property type="evidence" value="ECO:0007669"/>
    <property type="project" value="InterPro"/>
</dbReference>